<keyword evidence="4" id="KW-0833">Ubl conjugation pathway</keyword>
<evidence type="ECO:0000256" key="5">
    <source>
        <dbReference type="ARBA" id="ARBA00022840"/>
    </source>
</evidence>
<dbReference type="PANTHER" id="PTHR46116:SF41">
    <property type="entry name" value="UBIQUITIN-CONJUGATING ENZYME E2 25-RELATED"/>
    <property type="match status" value="1"/>
</dbReference>
<accession>A0A7J7HA83</accession>
<feature type="signal peptide" evidence="7">
    <location>
        <begin position="1"/>
        <end position="15"/>
    </location>
</feature>
<comment type="caution">
    <text evidence="9">The sequence shown here is derived from an EMBL/GenBank/DDBJ whole genome shotgun (WGS) entry which is preliminary data.</text>
</comment>
<keyword evidence="2" id="KW-0808">Transferase</keyword>
<feature type="domain" description="UBC core" evidence="8">
    <location>
        <begin position="349"/>
        <end position="509"/>
    </location>
</feature>
<keyword evidence="10" id="KW-1185">Reference proteome</keyword>
<evidence type="ECO:0000256" key="3">
    <source>
        <dbReference type="ARBA" id="ARBA00022741"/>
    </source>
</evidence>
<evidence type="ECO:0000259" key="8">
    <source>
        <dbReference type="PROSITE" id="PS50127"/>
    </source>
</evidence>
<feature type="chain" id="PRO_5029551668" description="E2 ubiquitin-conjugating enzyme" evidence="7">
    <location>
        <begin position="16"/>
        <end position="618"/>
    </location>
</feature>
<gene>
    <name evidence="9" type="ORF">HYC85_011722</name>
</gene>
<dbReference type="Gene3D" id="3.10.110.10">
    <property type="entry name" value="Ubiquitin Conjugating Enzyme"/>
    <property type="match status" value="1"/>
</dbReference>
<dbReference type="InterPro" id="IPR000608">
    <property type="entry name" value="UBC"/>
</dbReference>
<evidence type="ECO:0000313" key="10">
    <source>
        <dbReference type="Proteomes" id="UP000593564"/>
    </source>
</evidence>
<dbReference type="InterPro" id="IPR016135">
    <property type="entry name" value="UBQ-conjugating_enzyme/RWD"/>
</dbReference>
<dbReference type="AlphaFoldDB" id="A0A7J7HA83"/>
<evidence type="ECO:0000256" key="1">
    <source>
        <dbReference type="ARBA" id="ARBA00012486"/>
    </source>
</evidence>
<feature type="compositionally biased region" description="Polar residues" evidence="6">
    <location>
        <begin position="176"/>
        <end position="186"/>
    </location>
</feature>
<feature type="compositionally biased region" description="Basic residues" evidence="6">
    <location>
        <begin position="204"/>
        <end position="213"/>
    </location>
</feature>
<dbReference type="GO" id="GO:0005524">
    <property type="term" value="F:ATP binding"/>
    <property type="evidence" value="ECO:0007669"/>
    <property type="project" value="UniProtKB-KW"/>
</dbReference>
<evidence type="ECO:0000256" key="2">
    <source>
        <dbReference type="ARBA" id="ARBA00022679"/>
    </source>
</evidence>
<dbReference type="EC" id="2.3.2.23" evidence="1"/>
<feature type="region of interest" description="Disordered" evidence="6">
    <location>
        <begin position="121"/>
        <end position="150"/>
    </location>
</feature>
<evidence type="ECO:0000313" key="9">
    <source>
        <dbReference type="EMBL" id="KAF5949729.1"/>
    </source>
</evidence>
<dbReference type="SMART" id="SM00212">
    <property type="entry name" value="UBCc"/>
    <property type="match status" value="1"/>
</dbReference>
<organism evidence="9 10">
    <name type="scientific">Camellia sinensis</name>
    <name type="common">Tea plant</name>
    <name type="synonym">Thea sinensis</name>
    <dbReference type="NCBI Taxonomy" id="4442"/>
    <lineage>
        <taxon>Eukaryota</taxon>
        <taxon>Viridiplantae</taxon>
        <taxon>Streptophyta</taxon>
        <taxon>Embryophyta</taxon>
        <taxon>Tracheophyta</taxon>
        <taxon>Spermatophyta</taxon>
        <taxon>Magnoliopsida</taxon>
        <taxon>eudicotyledons</taxon>
        <taxon>Gunneridae</taxon>
        <taxon>Pentapetalae</taxon>
        <taxon>asterids</taxon>
        <taxon>Ericales</taxon>
        <taxon>Theaceae</taxon>
        <taxon>Camellia</taxon>
    </lineage>
</organism>
<keyword evidence="5" id="KW-0067">ATP-binding</keyword>
<evidence type="ECO:0000256" key="6">
    <source>
        <dbReference type="SAM" id="MobiDB-lite"/>
    </source>
</evidence>
<name>A0A7J7HA83_CAMSI</name>
<evidence type="ECO:0000256" key="4">
    <source>
        <dbReference type="ARBA" id="ARBA00022786"/>
    </source>
</evidence>
<dbReference type="FunFam" id="3.10.110.10:FF:000028">
    <property type="entry name" value="Probable ubiquitin-conjugating enzyme E2 23"/>
    <property type="match status" value="1"/>
</dbReference>
<dbReference type="PANTHER" id="PTHR46116">
    <property type="entry name" value="(E3-INDEPENDENT) E2 UBIQUITIN-CONJUGATING ENZYME"/>
    <property type="match status" value="1"/>
</dbReference>
<dbReference type="CDD" id="cd23837">
    <property type="entry name" value="UBCc_UBE2O"/>
    <property type="match status" value="1"/>
</dbReference>
<reference evidence="10" key="1">
    <citation type="journal article" date="2020" name="Nat. Commun.">
        <title>Genome assembly of wild tea tree DASZ reveals pedigree and selection history of tea varieties.</title>
        <authorList>
            <person name="Zhang W."/>
            <person name="Zhang Y."/>
            <person name="Qiu H."/>
            <person name="Guo Y."/>
            <person name="Wan H."/>
            <person name="Zhang X."/>
            <person name="Scossa F."/>
            <person name="Alseekh S."/>
            <person name="Zhang Q."/>
            <person name="Wang P."/>
            <person name="Xu L."/>
            <person name="Schmidt M.H."/>
            <person name="Jia X."/>
            <person name="Li D."/>
            <person name="Zhu A."/>
            <person name="Guo F."/>
            <person name="Chen W."/>
            <person name="Ni D."/>
            <person name="Usadel B."/>
            <person name="Fernie A.R."/>
            <person name="Wen W."/>
        </authorList>
    </citation>
    <scope>NUCLEOTIDE SEQUENCE [LARGE SCALE GENOMIC DNA]</scope>
    <source>
        <strain evidence="10">cv. G240</strain>
    </source>
</reference>
<keyword evidence="3" id="KW-0547">Nucleotide-binding</keyword>
<dbReference type="Proteomes" id="UP000593564">
    <property type="component" value="Unassembled WGS sequence"/>
</dbReference>
<keyword evidence="7" id="KW-0732">Signal</keyword>
<dbReference type="EMBL" id="JACBKZ010000005">
    <property type="protein sequence ID" value="KAF5949729.1"/>
    <property type="molecule type" value="Genomic_DNA"/>
</dbReference>
<proteinExistence type="predicted"/>
<feature type="region of interest" description="Disordered" evidence="6">
    <location>
        <begin position="169"/>
        <end position="219"/>
    </location>
</feature>
<sequence length="618" mass="68141">MIFLTVMMSIWILYHDDLTYDDKYTFLQAHFDCMDIPPGVEAPIPWFSDHDQDKKNPTIAGSSNHSTVSIQLDSPGAHPSYSLVLPELSQTGKKLSSMSSSSLETQMDTLSHPYGVVLSPPWSLPESAQNKKKAAESSSSTHLSSQTEKGAMNLPSGFKSWCMPGFSHNKKKPPVSGSTTNYTSLKQPGIMKLSSGMDPSSRGSHIRNRRKKPVGNGNPNFSAFPATGTMSLPPGVDAYMSGWQGSPAFMNQPPFISDGIHNSSDAVHLYSGKMLYGPWVQDPAEDQKSVTAAGSSTVPLGSTSNIEKYGNEDDILKKFELFKQFDTVPDHSDHQYSSKGSSVKQPSKNWAKKIQDEWRILEKDLPDTIFVRVYESRMDLLRAVIVGAEGTPYHDGLFFFDVFFPSGYPNVPPLVYYHSGGLRINPNLYNCGKVCLSLLNTWSGSQNEKWIPGVSTMLQVLVSIQGIILNAKPYFNEPGFARMSGSANGEKNSQQYNENTFILSLKTMVYTMRRPPKHFEDFVIGHFFTRAQDILVACKAYMDGAQVGCLVKGGVQDLDAGDKSCSQYFKDTLASHMSLLVQTFSQVGAKDCEKFLPIAENGNSQVPSVPPMAANYYC</sequence>
<evidence type="ECO:0000256" key="7">
    <source>
        <dbReference type="SAM" id="SignalP"/>
    </source>
</evidence>
<dbReference type="GO" id="GO:0061631">
    <property type="term" value="F:ubiquitin conjugating enzyme activity"/>
    <property type="evidence" value="ECO:0007669"/>
    <property type="project" value="UniProtKB-EC"/>
</dbReference>
<dbReference type="SUPFAM" id="SSF54495">
    <property type="entry name" value="UBC-like"/>
    <property type="match status" value="1"/>
</dbReference>
<reference evidence="9 10" key="2">
    <citation type="submission" date="2020-07" db="EMBL/GenBank/DDBJ databases">
        <title>Genome assembly of wild tea tree DASZ reveals pedigree and selection history of tea varieties.</title>
        <authorList>
            <person name="Zhang W."/>
        </authorList>
    </citation>
    <scope>NUCLEOTIDE SEQUENCE [LARGE SCALE GENOMIC DNA]</scope>
    <source>
        <strain evidence="10">cv. G240</strain>
        <tissue evidence="9">Leaf</tissue>
    </source>
</reference>
<dbReference type="PROSITE" id="PS50127">
    <property type="entry name" value="UBC_2"/>
    <property type="match status" value="1"/>
</dbReference>
<dbReference type="Pfam" id="PF00179">
    <property type="entry name" value="UQ_con"/>
    <property type="match status" value="1"/>
</dbReference>
<protein>
    <recommendedName>
        <fullName evidence="1">E2 ubiquitin-conjugating enzyme</fullName>
        <ecNumber evidence="1">2.3.2.23</ecNumber>
    </recommendedName>
</protein>